<evidence type="ECO:0000256" key="2">
    <source>
        <dbReference type="ARBA" id="ARBA00023136"/>
    </source>
</evidence>
<keyword evidence="3" id="KW-0564">Palmitate</keyword>
<feature type="chain" id="PRO_5047550022" evidence="5">
    <location>
        <begin position="23"/>
        <end position="129"/>
    </location>
</feature>
<evidence type="ECO:0000313" key="8">
    <source>
        <dbReference type="Proteomes" id="UP001325479"/>
    </source>
</evidence>
<dbReference type="InterPro" id="IPR036328">
    <property type="entry name" value="MliC_sf"/>
</dbReference>
<accession>A0ABZ0WID9</accession>
<name>A0ABZ0WID9_9BURK</name>
<dbReference type="InterPro" id="IPR018660">
    <property type="entry name" value="MliC"/>
</dbReference>
<evidence type="ECO:0000256" key="1">
    <source>
        <dbReference type="ARBA" id="ARBA00022729"/>
    </source>
</evidence>
<proteinExistence type="predicted"/>
<dbReference type="EMBL" id="CP139965">
    <property type="protein sequence ID" value="WQD77091.1"/>
    <property type="molecule type" value="Genomic_DNA"/>
</dbReference>
<feature type="signal peptide" evidence="5">
    <location>
        <begin position="1"/>
        <end position="22"/>
    </location>
</feature>
<dbReference type="RefSeq" id="WP_157977874.1">
    <property type="nucleotide sequence ID" value="NZ_CP139965.1"/>
</dbReference>
<dbReference type="Gene3D" id="2.40.128.200">
    <property type="match status" value="1"/>
</dbReference>
<gene>
    <name evidence="7" type="ORF">U0042_23945</name>
</gene>
<evidence type="ECO:0000259" key="6">
    <source>
        <dbReference type="Pfam" id="PF09864"/>
    </source>
</evidence>
<keyword evidence="8" id="KW-1185">Reference proteome</keyword>
<evidence type="ECO:0000256" key="4">
    <source>
        <dbReference type="ARBA" id="ARBA00023288"/>
    </source>
</evidence>
<dbReference type="Proteomes" id="UP001325479">
    <property type="component" value="Chromosome"/>
</dbReference>
<keyword evidence="4" id="KW-0449">Lipoprotein</keyword>
<dbReference type="SUPFAM" id="SSF141488">
    <property type="entry name" value="YdhA-like"/>
    <property type="match status" value="1"/>
</dbReference>
<evidence type="ECO:0000256" key="5">
    <source>
        <dbReference type="SAM" id="SignalP"/>
    </source>
</evidence>
<protein>
    <submittedName>
        <fullName evidence="7">MliC family protein</fullName>
    </submittedName>
</protein>
<feature type="domain" description="C-type lysozyme inhibitor" evidence="6">
    <location>
        <begin position="48"/>
        <end position="114"/>
    </location>
</feature>
<reference evidence="7 8" key="1">
    <citation type="submission" date="2023-12" db="EMBL/GenBank/DDBJ databases">
        <title>Genome sequencing and assembly of bacterial species from a model synthetic community.</title>
        <authorList>
            <person name="Hogle S.L."/>
        </authorList>
    </citation>
    <scope>NUCLEOTIDE SEQUENCE [LARGE SCALE GENOMIC DNA]</scope>
    <source>
        <strain evidence="7 8">HAMBI 2494</strain>
    </source>
</reference>
<organism evidence="7 8">
    <name type="scientific">Paraburkholderia kururiensis</name>
    <dbReference type="NCBI Taxonomy" id="984307"/>
    <lineage>
        <taxon>Bacteria</taxon>
        <taxon>Pseudomonadati</taxon>
        <taxon>Pseudomonadota</taxon>
        <taxon>Betaproteobacteria</taxon>
        <taxon>Burkholderiales</taxon>
        <taxon>Burkholderiaceae</taxon>
        <taxon>Paraburkholderia</taxon>
    </lineage>
</organism>
<evidence type="ECO:0000256" key="3">
    <source>
        <dbReference type="ARBA" id="ARBA00023139"/>
    </source>
</evidence>
<keyword evidence="1 5" id="KW-0732">Signal</keyword>
<evidence type="ECO:0000313" key="7">
    <source>
        <dbReference type="EMBL" id="WQD77091.1"/>
    </source>
</evidence>
<sequence>MKKNRKRPVAFAATLATTLTLAAADGNAAPGPLSIGEIQTQARHTFRYTCSSGRTFKVSYLSAANGQSFAVLPVNGRAMLFVNTLAASGAKYQADRYTWWTKGPRADLYDATAGENAPPILADCVTIQR</sequence>
<dbReference type="Pfam" id="PF09864">
    <property type="entry name" value="MliC"/>
    <property type="match status" value="1"/>
</dbReference>
<keyword evidence="2" id="KW-0472">Membrane</keyword>